<dbReference type="Gene3D" id="1.10.10.10">
    <property type="entry name" value="Winged helix-like DNA-binding domain superfamily/Winged helix DNA-binding domain"/>
    <property type="match status" value="1"/>
</dbReference>
<evidence type="ECO:0000256" key="2">
    <source>
        <dbReference type="ARBA" id="ARBA00023125"/>
    </source>
</evidence>
<comment type="caution">
    <text evidence="5">The sequence shown here is derived from an EMBL/GenBank/DDBJ whole genome shotgun (WGS) entry which is preliminary data.</text>
</comment>
<dbReference type="Pfam" id="PF01638">
    <property type="entry name" value="HxlR"/>
    <property type="match status" value="1"/>
</dbReference>
<accession>A0ABV0GT26</accession>
<evidence type="ECO:0000313" key="5">
    <source>
        <dbReference type="EMBL" id="MEO3941650.1"/>
    </source>
</evidence>
<keyword evidence="1" id="KW-0805">Transcription regulation</keyword>
<dbReference type="InterPro" id="IPR002577">
    <property type="entry name" value="HTH_HxlR"/>
</dbReference>
<evidence type="ECO:0000313" key="6">
    <source>
        <dbReference type="Proteomes" id="UP001448614"/>
    </source>
</evidence>
<keyword evidence="2" id="KW-0238">DNA-binding</keyword>
<gene>
    <name evidence="5" type="ORF">V3C41_11280</name>
</gene>
<dbReference type="PROSITE" id="PS51118">
    <property type="entry name" value="HTH_HXLR"/>
    <property type="match status" value="1"/>
</dbReference>
<dbReference type="PANTHER" id="PTHR33204:SF18">
    <property type="entry name" value="TRANSCRIPTIONAL REGULATORY PROTEIN"/>
    <property type="match status" value="1"/>
</dbReference>
<dbReference type="EMBL" id="JBBMFV010000004">
    <property type="protein sequence ID" value="MEO3941650.1"/>
    <property type="molecule type" value="Genomic_DNA"/>
</dbReference>
<dbReference type="InterPro" id="IPR036390">
    <property type="entry name" value="WH_DNA-bd_sf"/>
</dbReference>
<dbReference type="InterPro" id="IPR036388">
    <property type="entry name" value="WH-like_DNA-bd_sf"/>
</dbReference>
<evidence type="ECO:0000256" key="3">
    <source>
        <dbReference type="ARBA" id="ARBA00023163"/>
    </source>
</evidence>
<feature type="domain" description="HTH hxlR-type" evidence="4">
    <location>
        <begin position="14"/>
        <end position="110"/>
    </location>
</feature>
<name>A0ABV0GT26_PAENI</name>
<evidence type="ECO:0000259" key="4">
    <source>
        <dbReference type="PROSITE" id="PS51118"/>
    </source>
</evidence>
<protein>
    <submittedName>
        <fullName evidence="5">Helix-turn-helix domain-containing protein</fullName>
    </submittedName>
</protein>
<dbReference type="SUPFAM" id="SSF46785">
    <property type="entry name" value="Winged helix' DNA-binding domain"/>
    <property type="match status" value="1"/>
</dbReference>
<evidence type="ECO:0000256" key="1">
    <source>
        <dbReference type="ARBA" id="ARBA00023015"/>
    </source>
</evidence>
<dbReference type="Proteomes" id="UP001448614">
    <property type="component" value="Unassembled WGS sequence"/>
</dbReference>
<reference evidence="5 6" key="1">
    <citation type="journal article" date="2024" name="Appl. Microbiol. Biotechnol.">
        <title>Biosynthetic gene clusters with biotechnological applications in novel Antarctic isolates from Actinomycetota.</title>
        <authorList>
            <person name="Bruna P."/>
            <person name="Nunez-Montero K."/>
            <person name="Contreras M.J."/>
            <person name="Leal K."/>
            <person name="Garcia M."/>
            <person name="Abanto M."/>
            <person name="Barrientos L."/>
        </authorList>
    </citation>
    <scope>NUCLEOTIDE SEQUENCE [LARGE SCALE GENOMIC DNA]</scope>
    <source>
        <strain evidence="5 6">Se16.17</strain>
    </source>
</reference>
<proteinExistence type="predicted"/>
<keyword evidence="3" id="KW-0804">Transcription</keyword>
<keyword evidence="6" id="KW-1185">Reference proteome</keyword>
<sequence>MLQPSDVEWTDPECPVARAADLVGDKWSLLIIRDSLDGKRRFSEYERSLGVAKNILSDRLRLLVDRGVLNRAPNDRGTRSEYQLTEAGRDLFTAILSLRQWGERNAFGAKEHHSVLMDPATGQPVPQLRPLGDSGMELKPEQTLLVKVGQMLPDSSAPPVTGK</sequence>
<organism evidence="5 6">
    <name type="scientific">Paenarthrobacter nicotinovorans</name>
    <name type="common">Arthrobacter nicotinovorans</name>
    <dbReference type="NCBI Taxonomy" id="29320"/>
    <lineage>
        <taxon>Bacteria</taxon>
        <taxon>Bacillati</taxon>
        <taxon>Actinomycetota</taxon>
        <taxon>Actinomycetes</taxon>
        <taxon>Micrococcales</taxon>
        <taxon>Micrococcaceae</taxon>
        <taxon>Paenarthrobacter</taxon>
    </lineage>
</organism>
<dbReference type="PANTHER" id="PTHR33204">
    <property type="entry name" value="TRANSCRIPTIONAL REGULATOR, MARR FAMILY"/>
    <property type="match status" value="1"/>
</dbReference>
<dbReference type="RefSeq" id="WP_347782570.1">
    <property type="nucleotide sequence ID" value="NZ_JBBMFV010000004.1"/>
</dbReference>